<dbReference type="Proteomes" id="UP000266239">
    <property type="component" value="Unassembled WGS sequence"/>
</dbReference>
<dbReference type="EMBL" id="QUTA01001368">
    <property type="protein sequence ID" value="RHY33840.1"/>
    <property type="molecule type" value="Genomic_DNA"/>
</dbReference>
<feature type="coiled-coil region" evidence="1">
    <location>
        <begin position="52"/>
        <end position="79"/>
    </location>
</feature>
<evidence type="ECO:0000313" key="4">
    <source>
        <dbReference type="Proteomes" id="UP000266239"/>
    </source>
</evidence>
<reference evidence="3 4" key="1">
    <citation type="submission" date="2018-08" db="EMBL/GenBank/DDBJ databases">
        <title>Aphanomyces genome sequencing and annotation.</title>
        <authorList>
            <person name="Minardi D."/>
            <person name="Oidtmann B."/>
            <person name="Van Der Giezen M."/>
            <person name="Studholme D.J."/>
        </authorList>
    </citation>
    <scope>NUCLEOTIDE SEQUENCE [LARGE SCALE GENOMIC DNA]</scope>
    <source>
        <strain evidence="3 4">Yx</strain>
    </source>
</reference>
<dbReference type="AlphaFoldDB" id="A0A397BW76"/>
<proteinExistence type="predicted"/>
<evidence type="ECO:0000313" key="3">
    <source>
        <dbReference type="EMBL" id="RHY33840.1"/>
    </source>
</evidence>
<feature type="compositionally biased region" description="Low complexity" evidence="2">
    <location>
        <begin position="1"/>
        <end position="23"/>
    </location>
</feature>
<comment type="caution">
    <text evidence="3">The sequence shown here is derived from an EMBL/GenBank/DDBJ whole genome shotgun (WGS) entry which is preliminary data.</text>
</comment>
<feature type="region of interest" description="Disordered" evidence="2">
    <location>
        <begin position="1"/>
        <end position="48"/>
    </location>
</feature>
<evidence type="ECO:0000256" key="1">
    <source>
        <dbReference type="SAM" id="Coils"/>
    </source>
</evidence>
<accession>A0A397BW76</accession>
<sequence>MLSTTAAAIARRSSAPSALSGRAAKSEEVRSAIDATSDAYDPQPHDDSIDVLEKNQEDADNVSKQVDATEANNNQEDNEVQPVQSLPPLQQECKQDRNGLADLDDIQVALDDEHVTPEDVQVTLDAEVSFDAAQFLADHPLPPNTTPLLATAWIIPWGAVKRSHNQQQHAIEWPQALSDIAPPHFQAAFRRYDGPDKVTLAVRAAATFLAARQNKAKDHNQLVWLVGLRRIDAETARIKSERESWDAKQAAATARRDSYVGSRRLPTRKPTFVVGSTTNSLGEVSRYRVAAAEAARGEFLATRQARAGAVVERAKAVSADAAVLLGHYKVVAAQDLEARLARAEVRRTIHLDKRRLIAGRHGNYVKSVYLTNRYMERREAERLDLAMETAIARRDAHVESIQSRARRHNVSLHFRAGCAFRLFDAQWLNQALRSAAAMQAATLRRDAILQDRVARLQDAAVRRQQVARTRLRVGVETASAIAQNLAARLHGASRRRSAQFAWVRHCISGRRDHLRARKIQAAHVAKRIAKAAVLDKVNQAIKRREGWLERRRAATAARNWYAKVLAHRQQEAREEDAAALAARISDEQEAAAQRREEFTRPLFSELVALRSQRVQHVLHSHHQLLVRLSARKEALAAVRLAEFAHLRARASHAVWLHTQQVTERREHDHVFRQQCVASHAFARLRSAEIRRALAQDAIRVAAEEDRTRGDAARLRVHIHTEELRAFSTFRLIRADEKRALRQADKVSAAIWFRTQGQLARTRNLLREETLRTSSAQAMQEAALRKSIGLTLRARKGFVERAVVATRQNCMRLVLAEKEAATATKLERAAARRQNELVAKQTSARRTLDRVVLSRLERQSTEVVDNAIKTAMQATINLQAESRRFQVLQARQRRARTQTQHATTIARTLKSTRRLAAQSKREAAEGRVEETTKRRNALMAARKRGQSTVSQLQPYAGLQVVGTAITLWPQAAA</sequence>
<keyword evidence="1" id="KW-0175">Coiled coil</keyword>
<organism evidence="3 4">
    <name type="scientific">Aphanomyces astaci</name>
    <name type="common">Crayfish plague agent</name>
    <dbReference type="NCBI Taxonomy" id="112090"/>
    <lineage>
        <taxon>Eukaryota</taxon>
        <taxon>Sar</taxon>
        <taxon>Stramenopiles</taxon>
        <taxon>Oomycota</taxon>
        <taxon>Saprolegniomycetes</taxon>
        <taxon>Saprolegniales</taxon>
        <taxon>Verrucalvaceae</taxon>
        <taxon>Aphanomyces</taxon>
    </lineage>
</organism>
<dbReference type="VEuPathDB" id="FungiDB:H257_04581"/>
<protein>
    <submittedName>
        <fullName evidence="3">Uncharacterized protein</fullName>
    </submittedName>
</protein>
<evidence type="ECO:0000256" key="2">
    <source>
        <dbReference type="SAM" id="MobiDB-lite"/>
    </source>
</evidence>
<gene>
    <name evidence="3" type="ORF">DYB25_010479</name>
</gene>
<name>A0A397BW76_APHAT</name>